<evidence type="ECO:0000313" key="5">
    <source>
        <dbReference type="EnsemblMetazoa" id="AALFPA23_013333.P19303"/>
    </source>
</evidence>
<name>A0ABM1YYT0_AEDAL</name>
<dbReference type="PANTHER" id="PTHR21245">
    <property type="entry name" value="HETEROGENEOUS NUCLEAR RIBONUCLEOPROTEIN"/>
    <property type="match status" value="1"/>
</dbReference>
<dbReference type="RefSeq" id="XP_062701417.1">
    <property type="nucleotide sequence ID" value="XM_062845433.1"/>
</dbReference>
<dbReference type="SMART" id="SM00360">
    <property type="entry name" value="RRM"/>
    <property type="match status" value="3"/>
</dbReference>
<dbReference type="Pfam" id="PF00076">
    <property type="entry name" value="RRM_1"/>
    <property type="match status" value="3"/>
</dbReference>
<organism evidence="5 6">
    <name type="scientific">Aedes albopictus</name>
    <name type="common">Asian tiger mosquito</name>
    <name type="synonym">Stegomyia albopicta</name>
    <dbReference type="NCBI Taxonomy" id="7160"/>
    <lineage>
        <taxon>Eukaryota</taxon>
        <taxon>Metazoa</taxon>
        <taxon>Ecdysozoa</taxon>
        <taxon>Arthropoda</taxon>
        <taxon>Hexapoda</taxon>
        <taxon>Insecta</taxon>
        <taxon>Pterygota</taxon>
        <taxon>Neoptera</taxon>
        <taxon>Endopterygota</taxon>
        <taxon>Diptera</taxon>
        <taxon>Nematocera</taxon>
        <taxon>Culicoidea</taxon>
        <taxon>Culicidae</taxon>
        <taxon>Culicinae</taxon>
        <taxon>Aedini</taxon>
        <taxon>Aedes</taxon>
        <taxon>Stegomyia</taxon>
    </lineage>
</organism>
<sequence length="738" mass="83924">MTDKKNCAEESDDGNTSMNPPASNSSVSETDQSTAESTVQCKNPVSDCGSGASHCLEDQNPNQLSSGSAQSALPKIYCSEYPVTQINGCRQYGPPRSWTGSIPGFGCEIYVKRIPPEFTEADLVPVFERFGKLYEMRLMMDYSNQNRRYCFVRYTNEEDAKVAIEVLNHHFVRDNQTLEAQRSFEKCRLFVGNLPKDLDRKTIEIAFRSLFPEMTRFVMHNRIADGEMNRGFAFMDFPDHAAALRAKKQTTPGCMRMWDREIKIVWANPQRSLDHSGVDEVKMLFVRNIDLKVNTSELYSLFVRLVPRQDIIKITRVREFAFVEFAKREQAEMVMHAIQGYVLTKHPLDIEWAMPPLRPTYRNSFHNMKNYDFDSLLRIKCIANGWDLPIIIYGRVFSLSCLQYVAIIFRSKGQVHVYFVEIYITGLADIQSRVCEAIITLVLESGVLPEPFLVLKVKHDSMKLVGSVSSLSRPILNLAHDAHGALELFWNEIVDLCAAANQLLKYSFDDLHTLYSRELQSGLPFAYLESIPVQDRIIGCLDQSFRHRPPLSRKLDNREIIFVLCDQYSLTNYNFSKKNNYIAEKLSSMENVGTASFKFKILPMLPSRFVQASFGRELKIDAVYFGLNPYPFGDFEHYNNTNYIYQQYHVPFHGGSQLPPVNPNIPPLGTMQQMTPSMFNPMAINGQPTGFYGDAIQLAQAMQQLGISGPPLAPPPQAFYGTTPVVQPPLPPGAFYWG</sequence>
<feature type="region of interest" description="Disordered" evidence="3">
    <location>
        <begin position="1"/>
        <end position="45"/>
    </location>
</feature>
<evidence type="ECO:0000256" key="3">
    <source>
        <dbReference type="SAM" id="MobiDB-lite"/>
    </source>
</evidence>
<feature type="domain" description="RRM" evidence="4">
    <location>
        <begin position="107"/>
        <end position="185"/>
    </location>
</feature>
<dbReference type="PROSITE" id="PS50102">
    <property type="entry name" value="RRM"/>
    <property type="match status" value="3"/>
</dbReference>
<keyword evidence="1 2" id="KW-0694">RNA-binding</keyword>
<dbReference type="InterPro" id="IPR012677">
    <property type="entry name" value="Nucleotide-bd_a/b_plait_sf"/>
</dbReference>
<dbReference type="GeneID" id="109423001"/>
<keyword evidence="6" id="KW-1185">Reference proteome</keyword>
<dbReference type="Gene3D" id="3.30.70.330">
    <property type="match status" value="3"/>
</dbReference>
<dbReference type="InterPro" id="IPR035979">
    <property type="entry name" value="RBD_domain_sf"/>
</dbReference>
<dbReference type="SUPFAM" id="SSF54928">
    <property type="entry name" value="RNA-binding domain, RBD"/>
    <property type="match status" value="2"/>
</dbReference>
<feature type="domain" description="RRM" evidence="4">
    <location>
        <begin position="187"/>
        <end position="269"/>
    </location>
</feature>
<evidence type="ECO:0000256" key="2">
    <source>
        <dbReference type="PROSITE-ProRule" id="PRU00176"/>
    </source>
</evidence>
<feature type="domain" description="RRM" evidence="4">
    <location>
        <begin position="282"/>
        <end position="355"/>
    </location>
</feature>
<evidence type="ECO:0000259" key="4">
    <source>
        <dbReference type="PROSITE" id="PS50102"/>
    </source>
</evidence>
<proteinExistence type="predicted"/>
<evidence type="ECO:0000313" key="6">
    <source>
        <dbReference type="Proteomes" id="UP000069940"/>
    </source>
</evidence>
<feature type="compositionally biased region" description="Polar residues" evidence="3">
    <location>
        <begin position="14"/>
        <end position="43"/>
    </location>
</feature>
<accession>A0ABM1YYT0</accession>
<reference evidence="5" key="2">
    <citation type="submission" date="2025-05" db="UniProtKB">
        <authorList>
            <consortium name="EnsemblMetazoa"/>
        </authorList>
    </citation>
    <scope>IDENTIFICATION</scope>
    <source>
        <strain evidence="5">Foshan</strain>
    </source>
</reference>
<reference evidence="6" key="1">
    <citation type="journal article" date="2015" name="Proc. Natl. Acad. Sci. U.S.A.">
        <title>Genome sequence of the Asian Tiger mosquito, Aedes albopictus, reveals insights into its biology, genetics, and evolution.</title>
        <authorList>
            <person name="Chen X.G."/>
            <person name="Jiang X."/>
            <person name="Gu J."/>
            <person name="Xu M."/>
            <person name="Wu Y."/>
            <person name="Deng Y."/>
            <person name="Zhang C."/>
            <person name="Bonizzoni M."/>
            <person name="Dermauw W."/>
            <person name="Vontas J."/>
            <person name="Armbruster P."/>
            <person name="Huang X."/>
            <person name="Yang Y."/>
            <person name="Zhang H."/>
            <person name="He W."/>
            <person name="Peng H."/>
            <person name="Liu Y."/>
            <person name="Wu K."/>
            <person name="Chen J."/>
            <person name="Lirakis M."/>
            <person name="Topalis P."/>
            <person name="Van Leeuwen T."/>
            <person name="Hall A.B."/>
            <person name="Jiang X."/>
            <person name="Thorpe C."/>
            <person name="Mueller R.L."/>
            <person name="Sun C."/>
            <person name="Waterhouse R.M."/>
            <person name="Yan G."/>
            <person name="Tu Z.J."/>
            <person name="Fang X."/>
            <person name="James A.A."/>
        </authorList>
    </citation>
    <scope>NUCLEOTIDE SEQUENCE [LARGE SCALE GENOMIC DNA]</scope>
    <source>
        <strain evidence="6">Foshan</strain>
    </source>
</reference>
<protein>
    <recommendedName>
        <fullName evidence="4">RRM domain-containing protein</fullName>
    </recommendedName>
</protein>
<evidence type="ECO:0000256" key="1">
    <source>
        <dbReference type="ARBA" id="ARBA00022884"/>
    </source>
</evidence>
<dbReference type="InterPro" id="IPR000504">
    <property type="entry name" value="RRM_dom"/>
</dbReference>
<dbReference type="EnsemblMetazoa" id="AALFPA23_013333.R19303">
    <property type="protein sequence ID" value="AALFPA23_013333.P19303"/>
    <property type="gene ID" value="AALFPA23_013333"/>
</dbReference>
<dbReference type="Proteomes" id="UP000069940">
    <property type="component" value="Unassembled WGS sequence"/>
</dbReference>